<dbReference type="EMBL" id="CP130472">
    <property type="protein sequence ID" value="WLS48474.1"/>
    <property type="molecule type" value="Genomic_DNA"/>
</dbReference>
<sequence length="616" mass="65908">MLGPKWIVLAAGVALAAATMGGAAAQAAPPDILTTFSPGPTTPGTWREGPASEPYAVNTGAGTCAPGGSRTWTRQDGTDFTLNWWTCPGDAARALADEAFATRLRVGNAPGAVSYLGGADAVFRVREAAIRSWVQESYSIQLRTECPTLTFADCAALSGAPARQIAAGLPGKPQVTGLLPPFSAIVSALVTFWLLTVGATMLVRWAIRPRFDAGLTDPRLLPVDRTARALRWRHRGRRAAYVIGLASILPLLGAVLNRQDGVVVFAARLGVFLLMAGVAVALFVVCRHPMLGATIPLWRRIRAARPSPRRLLGSAVLLVLAVILSVAPLAAIVVLMILGLVVQGGGSGMSDADARMMFAAMVVAIAVLGYLLDRAGRRLRMHNAWEAISADPRPRILYLRNFGDDKQKVPASALGRVGVWQLLTGWLNPIRTSRFEEILARALARFGPVIAVDPPGTRFSRLGAAKTLLPADNWLDQVALWADDAQAVVVSAAPDDIRPGLHAELKMLAERLTHGRIVLILGPHRSKALLHAAIGRFLLAVHGYPMFRTLVDRPVADGTLVLLHVPTVGWGHWRGWSARHRTAWTYTAAINEAMSDARDAWAAPVKASDAVTEAVR</sequence>
<feature type="transmembrane region" description="Helical" evidence="1">
    <location>
        <begin position="354"/>
        <end position="372"/>
    </location>
</feature>
<feature type="signal peptide" evidence="2">
    <location>
        <begin position="1"/>
        <end position="27"/>
    </location>
</feature>
<evidence type="ECO:0008006" key="5">
    <source>
        <dbReference type="Google" id="ProtNLM"/>
    </source>
</evidence>
<dbReference type="RefSeq" id="WP_306273789.1">
    <property type="nucleotide sequence ID" value="NZ_CP130472.1"/>
</dbReference>
<feature type="transmembrane region" description="Helical" evidence="1">
    <location>
        <begin position="311"/>
        <end position="342"/>
    </location>
</feature>
<evidence type="ECO:0000313" key="4">
    <source>
        <dbReference type="Proteomes" id="UP001235874"/>
    </source>
</evidence>
<keyword evidence="1" id="KW-1133">Transmembrane helix</keyword>
<evidence type="ECO:0000313" key="3">
    <source>
        <dbReference type="EMBL" id="WLS48474.1"/>
    </source>
</evidence>
<feature type="transmembrane region" description="Helical" evidence="1">
    <location>
        <begin position="238"/>
        <end position="256"/>
    </location>
</feature>
<dbReference type="KEGG" id="mprn:Q3V37_15275"/>
<organism evidence="3 4">
    <name type="scientific">Micromonospora profundi</name>
    <dbReference type="NCBI Taxonomy" id="1420889"/>
    <lineage>
        <taxon>Bacteria</taxon>
        <taxon>Bacillati</taxon>
        <taxon>Actinomycetota</taxon>
        <taxon>Actinomycetes</taxon>
        <taxon>Micromonosporales</taxon>
        <taxon>Micromonosporaceae</taxon>
        <taxon>Micromonospora</taxon>
    </lineage>
</organism>
<feature type="transmembrane region" description="Helical" evidence="1">
    <location>
        <begin position="262"/>
        <end position="290"/>
    </location>
</feature>
<accession>A0AAJ6I0T6</accession>
<name>A0AAJ6I0T6_9ACTN</name>
<keyword evidence="4" id="KW-1185">Reference proteome</keyword>
<keyword evidence="1" id="KW-0472">Membrane</keyword>
<feature type="transmembrane region" description="Helical" evidence="1">
    <location>
        <begin position="182"/>
        <end position="203"/>
    </location>
</feature>
<keyword evidence="2" id="KW-0732">Signal</keyword>
<reference evidence="3 4" key="1">
    <citation type="submission" date="2023-07" db="EMBL/GenBank/DDBJ databases">
        <title>Micromonospora profundi TRM 95458 converts glycerol to a new osmotic compound.</title>
        <authorList>
            <person name="Lu D."/>
        </authorList>
    </citation>
    <scope>NUCLEOTIDE SEQUENCE [LARGE SCALE GENOMIC DNA]</scope>
    <source>
        <strain evidence="3 4">TRM95458</strain>
    </source>
</reference>
<evidence type="ECO:0000256" key="2">
    <source>
        <dbReference type="SAM" id="SignalP"/>
    </source>
</evidence>
<gene>
    <name evidence="3" type="ORF">Q3V37_15275</name>
</gene>
<evidence type="ECO:0000256" key="1">
    <source>
        <dbReference type="SAM" id="Phobius"/>
    </source>
</evidence>
<protein>
    <recommendedName>
        <fullName evidence="5">DUF2868 domain-containing protein</fullName>
    </recommendedName>
</protein>
<dbReference type="AlphaFoldDB" id="A0AAJ6I0T6"/>
<keyword evidence="1" id="KW-0812">Transmembrane</keyword>
<feature type="chain" id="PRO_5042593464" description="DUF2868 domain-containing protein" evidence="2">
    <location>
        <begin position="28"/>
        <end position="616"/>
    </location>
</feature>
<proteinExistence type="predicted"/>
<dbReference type="Proteomes" id="UP001235874">
    <property type="component" value="Chromosome"/>
</dbReference>